<dbReference type="UniPathway" id="UPA00219"/>
<feature type="domain" description="L,D-TPase catalytic" evidence="8">
    <location>
        <begin position="265"/>
        <end position="391"/>
    </location>
</feature>
<comment type="pathway">
    <text evidence="1 7">Cell wall biogenesis; peptidoglycan biosynthesis.</text>
</comment>
<keyword evidence="6 7" id="KW-0961">Cell wall biogenesis/degradation</keyword>
<dbReference type="PANTHER" id="PTHR30582:SF2">
    <property type="entry name" value="L,D-TRANSPEPTIDASE YCIB-RELATED"/>
    <property type="match status" value="1"/>
</dbReference>
<dbReference type="CDD" id="cd13432">
    <property type="entry name" value="LDT_IgD_like_2"/>
    <property type="match status" value="1"/>
</dbReference>
<evidence type="ECO:0000256" key="5">
    <source>
        <dbReference type="ARBA" id="ARBA00023315"/>
    </source>
</evidence>
<keyword evidence="4 7" id="KW-0573">Peptidoglycan synthesis</keyword>
<dbReference type="PANTHER" id="PTHR30582">
    <property type="entry name" value="L,D-TRANSPEPTIDASE"/>
    <property type="match status" value="1"/>
</dbReference>
<gene>
    <name evidence="9" type="ORF">BN4615_P3977</name>
</gene>
<evidence type="ECO:0000256" key="6">
    <source>
        <dbReference type="ARBA" id="ARBA00023316"/>
    </source>
</evidence>
<evidence type="ECO:0000259" key="8">
    <source>
        <dbReference type="PROSITE" id="PS52029"/>
    </source>
</evidence>
<dbReference type="Gene3D" id="2.40.440.10">
    <property type="entry name" value="L,D-transpeptidase catalytic domain-like"/>
    <property type="match status" value="1"/>
</dbReference>
<dbReference type="InterPro" id="IPR050979">
    <property type="entry name" value="LD-transpeptidase"/>
</dbReference>
<sequence length="428" mass="45562">MHGCGDLITQGNKGGRTGSIVDEGVLVGRRAYGPAGLLALALLTACSAGPADDPKGVAMAGAARGAPVGVSPADKSTNVPTDQPVVVSVHGGRLKSVQVMGSGKAGPMKGVLSADGSRWRSLGTASPGTSYTVTAVSVDAAGRASEVKSAFTTVKGDKTFDIETITPNKDDTGLTVGVGMPVMIAFDKPVIDRIAIERNLTVHSSKPVEGAWHWFDNQHVDFRPEKYWPAHTRVRVEAKLAGVRGGPGMYGKRNVRVDFKIGRSQITKGSTDEHVLVVRRNGKKIRTMPMSAGQGGQWKYYTTSGIHLAMSREPVTVMTSPGIGPGSPGYYRLTVYNTVRISNSGEYVHSAPWSVGSQGNSNVSHGCVNISPANAAWFIKNTLIGDPIIITGSPRKLEPTNGWGHWQENWRQWLKWSSLKAGPTLMLR</sequence>
<dbReference type="Pfam" id="PF17964">
    <property type="entry name" value="Big_10"/>
    <property type="match status" value="1"/>
</dbReference>
<protein>
    <submittedName>
        <fullName evidence="9">ErfK/YbiS/YcfS/YnhG family protein</fullName>
    </submittedName>
</protein>
<evidence type="ECO:0000256" key="1">
    <source>
        <dbReference type="ARBA" id="ARBA00004752"/>
    </source>
</evidence>
<dbReference type="Pfam" id="PF03734">
    <property type="entry name" value="YkuD"/>
    <property type="match status" value="1"/>
</dbReference>
<dbReference type="GO" id="GO:0008360">
    <property type="term" value="P:regulation of cell shape"/>
    <property type="evidence" value="ECO:0007669"/>
    <property type="project" value="UniProtKB-UniRule"/>
</dbReference>
<keyword evidence="2" id="KW-0808">Transferase</keyword>
<dbReference type="GO" id="GO:0005576">
    <property type="term" value="C:extracellular region"/>
    <property type="evidence" value="ECO:0007669"/>
    <property type="project" value="TreeGrafter"/>
</dbReference>
<accession>A0A1M4E6I8</accession>
<evidence type="ECO:0000256" key="7">
    <source>
        <dbReference type="PROSITE-ProRule" id="PRU01373"/>
    </source>
</evidence>
<proteinExistence type="predicted"/>
<feature type="active site" description="Nucleophile" evidence="7">
    <location>
        <position position="367"/>
    </location>
</feature>
<evidence type="ECO:0000313" key="9">
    <source>
        <dbReference type="EMBL" id="SBO94461.1"/>
    </source>
</evidence>
<organism evidence="9">
    <name type="scientific">Nonomuraea gerenzanensis</name>
    <dbReference type="NCBI Taxonomy" id="93944"/>
    <lineage>
        <taxon>Bacteria</taxon>
        <taxon>Bacillati</taxon>
        <taxon>Actinomycetota</taxon>
        <taxon>Actinomycetes</taxon>
        <taxon>Streptosporangiales</taxon>
        <taxon>Streptosporangiaceae</taxon>
        <taxon>Nonomuraea</taxon>
    </lineage>
</organism>
<dbReference type="PROSITE" id="PS52029">
    <property type="entry name" value="LD_TPASE"/>
    <property type="match status" value="1"/>
</dbReference>
<feature type="active site" description="Proton donor/acceptor" evidence="7">
    <location>
        <position position="349"/>
    </location>
</feature>
<dbReference type="InterPro" id="IPR041280">
    <property type="entry name" value="Big_10"/>
</dbReference>
<reference evidence="9" key="1">
    <citation type="submission" date="2016-04" db="EMBL/GenBank/DDBJ databases">
        <authorList>
            <person name="Evans L.H."/>
            <person name="Alamgir A."/>
            <person name="Owens N."/>
            <person name="Weber N.D."/>
            <person name="Virtaneva K."/>
            <person name="Barbian K."/>
            <person name="Babar A."/>
            <person name="Rosenke K."/>
        </authorList>
    </citation>
    <scope>NUCLEOTIDE SEQUENCE</scope>
    <source>
        <strain evidence="9">Nono1</strain>
    </source>
</reference>
<dbReference type="Gene3D" id="2.60.40.3780">
    <property type="match status" value="1"/>
</dbReference>
<dbReference type="InterPro" id="IPR005490">
    <property type="entry name" value="LD_TPept_cat_dom"/>
</dbReference>
<name>A0A1M4E6I8_9ACTN</name>
<keyword evidence="5" id="KW-0012">Acyltransferase</keyword>
<dbReference type="CDD" id="cd16913">
    <property type="entry name" value="YkuD_like"/>
    <property type="match status" value="1"/>
</dbReference>
<dbReference type="GO" id="GO:0016746">
    <property type="term" value="F:acyltransferase activity"/>
    <property type="evidence" value="ECO:0007669"/>
    <property type="project" value="UniProtKB-KW"/>
</dbReference>
<evidence type="ECO:0000256" key="3">
    <source>
        <dbReference type="ARBA" id="ARBA00022960"/>
    </source>
</evidence>
<keyword evidence="3 7" id="KW-0133">Cell shape</keyword>
<evidence type="ECO:0000256" key="2">
    <source>
        <dbReference type="ARBA" id="ARBA00022679"/>
    </source>
</evidence>
<dbReference type="AlphaFoldDB" id="A0A1M4E6I8"/>
<dbReference type="Gene3D" id="2.60.40.3710">
    <property type="match status" value="1"/>
</dbReference>
<dbReference type="GO" id="GO:0071972">
    <property type="term" value="F:peptidoglycan L,D-transpeptidase activity"/>
    <property type="evidence" value="ECO:0007669"/>
    <property type="project" value="TreeGrafter"/>
</dbReference>
<evidence type="ECO:0000256" key="4">
    <source>
        <dbReference type="ARBA" id="ARBA00022984"/>
    </source>
</evidence>
<dbReference type="SUPFAM" id="SSF141523">
    <property type="entry name" value="L,D-transpeptidase catalytic domain-like"/>
    <property type="match status" value="1"/>
</dbReference>
<dbReference type="InterPro" id="IPR038063">
    <property type="entry name" value="Transpep_catalytic_dom"/>
</dbReference>
<dbReference type="GO" id="GO:0071555">
    <property type="term" value="P:cell wall organization"/>
    <property type="evidence" value="ECO:0007669"/>
    <property type="project" value="UniProtKB-UniRule"/>
</dbReference>
<dbReference type="GO" id="GO:0018104">
    <property type="term" value="P:peptidoglycan-protein cross-linking"/>
    <property type="evidence" value="ECO:0007669"/>
    <property type="project" value="TreeGrafter"/>
</dbReference>
<dbReference type="EMBL" id="LT559118">
    <property type="protein sequence ID" value="SBO94461.1"/>
    <property type="molecule type" value="Genomic_DNA"/>
</dbReference>